<dbReference type="GO" id="GO:0001725">
    <property type="term" value="C:stress fiber"/>
    <property type="evidence" value="ECO:0007669"/>
    <property type="project" value="TreeGrafter"/>
</dbReference>
<feature type="compositionally biased region" description="Polar residues" evidence="2">
    <location>
        <begin position="82"/>
        <end position="93"/>
    </location>
</feature>
<dbReference type="AlphaFoldDB" id="A0A9Q1D5E0"/>
<dbReference type="GO" id="GO:0030041">
    <property type="term" value="P:actin filament polymerization"/>
    <property type="evidence" value="ECO:0007669"/>
    <property type="project" value="TreeGrafter"/>
</dbReference>
<sequence length="236" mass="26668">MKETQAGRAKIKVNSHAPFSGNGARYQCPRGNSDSSWTSVLRGRLIYEGITLPRLQQELWMRAKLQVLTSLKPVSAMIPTTASFPKSRTSRINSDVVKPETGNSKPATLATPPALPPSANPLKASRTHQELHKELLLAHRKGLVVCSRPELQLVLEKQRRKQTDRERGEQDRTPLEQVMLRRQQRNPEQESQPEGAVKVKEEQPQLLEFVRVRQNLRKIHSALNKPTNSEALPMDN</sequence>
<dbReference type="OrthoDB" id="9048587at2759"/>
<evidence type="ECO:0000313" key="3">
    <source>
        <dbReference type="EMBL" id="KAJ8259155.1"/>
    </source>
</evidence>
<protein>
    <submittedName>
        <fullName evidence="3">Uncharacterized protein</fullName>
    </submittedName>
</protein>
<evidence type="ECO:0000313" key="4">
    <source>
        <dbReference type="Proteomes" id="UP001152803"/>
    </source>
</evidence>
<gene>
    <name evidence="3" type="ORF">COCON_G00181670</name>
</gene>
<keyword evidence="4" id="KW-1185">Reference proteome</keyword>
<dbReference type="InterPro" id="IPR009533">
    <property type="entry name" value="FAM107"/>
</dbReference>
<dbReference type="Proteomes" id="UP001152803">
    <property type="component" value="Unassembled WGS sequence"/>
</dbReference>
<evidence type="ECO:0000256" key="1">
    <source>
        <dbReference type="ARBA" id="ARBA00023054"/>
    </source>
</evidence>
<feature type="region of interest" description="Disordered" evidence="2">
    <location>
        <begin position="157"/>
        <end position="203"/>
    </location>
</feature>
<dbReference type="Pfam" id="PF06625">
    <property type="entry name" value="DUF1151"/>
    <property type="match status" value="1"/>
</dbReference>
<organism evidence="3 4">
    <name type="scientific">Conger conger</name>
    <name type="common">Conger eel</name>
    <name type="synonym">Muraena conger</name>
    <dbReference type="NCBI Taxonomy" id="82655"/>
    <lineage>
        <taxon>Eukaryota</taxon>
        <taxon>Metazoa</taxon>
        <taxon>Chordata</taxon>
        <taxon>Craniata</taxon>
        <taxon>Vertebrata</taxon>
        <taxon>Euteleostomi</taxon>
        <taxon>Actinopterygii</taxon>
        <taxon>Neopterygii</taxon>
        <taxon>Teleostei</taxon>
        <taxon>Anguilliformes</taxon>
        <taxon>Congridae</taxon>
        <taxon>Conger</taxon>
    </lineage>
</organism>
<evidence type="ECO:0000256" key="2">
    <source>
        <dbReference type="SAM" id="MobiDB-lite"/>
    </source>
</evidence>
<dbReference type="GO" id="GO:0051017">
    <property type="term" value="P:actin filament bundle assembly"/>
    <property type="evidence" value="ECO:0007669"/>
    <property type="project" value="TreeGrafter"/>
</dbReference>
<keyword evidence="1" id="KW-0175">Coiled coil</keyword>
<feature type="region of interest" description="Disordered" evidence="2">
    <location>
        <begin position="1"/>
        <end position="33"/>
    </location>
</feature>
<reference evidence="3" key="1">
    <citation type="journal article" date="2023" name="Science">
        <title>Genome structures resolve the early diversification of teleost fishes.</title>
        <authorList>
            <person name="Parey E."/>
            <person name="Louis A."/>
            <person name="Montfort J."/>
            <person name="Bouchez O."/>
            <person name="Roques C."/>
            <person name="Iampietro C."/>
            <person name="Lluch J."/>
            <person name="Castinel A."/>
            <person name="Donnadieu C."/>
            <person name="Desvignes T."/>
            <person name="Floi Bucao C."/>
            <person name="Jouanno E."/>
            <person name="Wen M."/>
            <person name="Mejri S."/>
            <person name="Dirks R."/>
            <person name="Jansen H."/>
            <person name="Henkel C."/>
            <person name="Chen W.J."/>
            <person name="Zahm M."/>
            <person name="Cabau C."/>
            <person name="Klopp C."/>
            <person name="Thompson A.W."/>
            <person name="Robinson-Rechavi M."/>
            <person name="Braasch I."/>
            <person name="Lecointre G."/>
            <person name="Bobe J."/>
            <person name="Postlethwait J.H."/>
            <person name="Berthelot C."/>
            <person name="Roest Crollius H."/>
            <person name="Guiguen Y."/>
        </authorList>
    </citation>
    <scope>NUCLEOTIDE SEQUENCE</scope>
    <source>
        <strain evidence="3">Concon-B</strain>
    </source>
</reference>
<dbReference type="PANTHER" id="PTHR16768:SF4">
    <property type="entry name" value="PROTEIN FAM107B ISOFORM X1"/>
    <property type="match status" value="1"/>
</dbReference>
<accession>A0A9Q1D5E0</accession>
<name>A0A9Q1D5E0_CONCO</name>
<dbReference type="GO" id="GO:0045202">
    <property type="term" value="C:synapse"/>
    <property type="evidence" value="ECO:0007669"/>
    <property type="project" value="TreeGrafter"/>
</dbReference>
<dbReference type="GO" id="GO:0032956">
    <property type="term" value="P:regulation of actin cytoskeleton organization"/>
    <property type="evidence" value="ECO:0007669"/>
    <property type="project" value="TreeGrafter"/>
</dbReference>
<feature type="compositionally biased region" description="Basic and acidic residues" evidence="2">
    <location>
        <begin position="161"/>
        <end position="174"/>
    </location>
</feature>
<comment type="caution">
    <text evidence="3">The sequence shown here is derived from an EMBL/GenBank/DDBJ whole genome shotgun (WGS) entry which is preliminary data.</text>
</comment>
<dbReference type="EMBL" id="JAFJMO010000013">
    <property type="protein sequence ID" value="KAJ8259155.1"/>
    <property type="molecule type" value="Genomic_DNA"/>
</dbReference>
<dbReference type="PANTHER" id="PTHR16768">
    <property type="entry name" value="DOWN REGULATED IN RENAL CARCINOMA 1/TU3A"/>
    <property type="match status" value="1"/>
</dbReference>
<feature type="region of interest" description="Disordered" evidence="2">
    <location>
        <begin position="82"/>
        <end position="127"/>
    </location>
</feature>
<dbReference type="GO" id="GO:0043005">
    <property type="term" value="C:neuron projection"/>
    <property type="evidence" value="ECO:0007669"/>
    <property type="project" value="TreeGrafter"/>
</dbReference>
<proteinExistence type="predicted"/>